<dbReference type="AlphaFoldDB" id="A0A3Q7PCC4"/>
<protein>
    <submittedName>
        <fullName evidence="2">Uncharacterized protein LOC112827301</fullName>
    </submittedName>
    <submittedName>
        <fullName evidence="3">Uncharacterized protein LOC112827656</fullName>
    </submittedName>
</protein>
<name>A0A3Q7PCC4_CALUR</name>
<reference evidence="2" key="2">
    <citation type="submission" date="2025-04" db="UniProtKB">
        <authorList>
            <consortium name="RefSeq"/>
        </authorList>
    </citation>
    <scope>IDENTIFICATION</scope>
    <source>
        <tissue evidence="2">Blood</tissue>
    </source>
</reference>
<sequence length="171" mass="18829">MEGRGGNSRLAYPKGLMLQARNQRLLWAGLCSASLGRSDKKDQSQQGLQPGMSLLASGLTLLLDEVDEPIGGRVLRGHWATAVKLRLDFLGQLLSQLHPPLVKAVDVPDDTLNEDLVLVHGNQGSQNEWRELGEHNRVGWPISFKDLVRQQLLQGLWTLPCGLQLLPGLLC</sequence>
<gene>
    <name evidence="2" type="primary">LOC112827301</name>
    <name evidence="3" type="synonym">LOC112827656</name>
</gene>
<dbReference type="RefSeq" id="XP_025731500.1">
    <property type="nucleotide sequence ID" value="XM_025875715.1"/>
</dbReference>
<dbReference type="Proteomes" id="UP000286641">
    <property type="component" value="Unplaced"/>
</dbReference>
<organism evidence="1 2">
    <name type="scientific">Callorhinus ursinus</name>
    <name type="common">Northern fur seal</name>
    <dbReference type="NCBI Taxonomy" id="34884"/>
    <lineage>
        <taxon>Eukaryota</taxon>
        <taxon>Metazoa</taxon>
        <taxon>Chordata</taxon>
        <taxon>Craniata</taxon>
        <taxon>Vertebrata</taxon>
        <taxon>Euteleostomi</taxon>
        <taxon>Mammalia</taxon>
        <taxon>Eutheria</taxon>
        <taxon>Laurasiatheria</taxon>
        <taxon>Carnivora</taxon>
        <taxon>Caniformia</taxon>
        <taxon>Pinnipedia</taxon>
        <taxon>Otariidae</taxon>
        <taxon>Callorhinus</taxon>
    </lineage>
</organism>
<evidence type="ECO:0000313" key="1">
    <source>
        <dbReference type="Proteomes" id="UP000286641"/>
    </source>
</evidence>
<proteinExistence type="predicted"/>
<dbReference type="RefSeq" id="XP_025732076.1">
    <property type="nucleotide sequence ID" value="XM_025876291.1"/>
</dbReference>
<accession>A0A3Q7PCC4</accession>
<keyword evidence="1" id="KW-1185">Reference proteome</keyword>
<reference key="1">
    <citation type="submission" date="2019-01" db="UniProtKB">
        <authorList>
            <consortium name="RefSeq"/>
        </authorList>
    </citation>
    <scope>IDENTIFICATION</scope>
    <source>
        <tissue evidence="3">Blood</tissue>
    </source>
</reference>
<evidence type="ECO:0000313" key="3">
    <source>
        <dbReference type="RefSeq" id="XP_025732076.1"/>
    </source>
</evidence>
<evidence type="ECO:0000313" key="2">
    <source>
        <dbReference type="RefSeq" id="XP_025731500.1"/>
    </source>
</evidence>